<sequence>MSVAPRHLRLPMLPSIKDILRMYEIKARRQLSQNFLLDMNLTRKIVSFLNITETSRVCEVGPGPGGITRAILERFPQKLEVVEKDARFLPSLELLADASQGLLTVTVGDIRNHDFSSIFPLSTYRSWDEEPPDTFVVGNLPFNVSTYLITRWFRAMCLREGPFICGRTNLVLTFQKEVGERLVAPILHAQRCRLSVVCQAFCEPTFKFTIPGRTFFVYCKKCVH</sequence>
<dbReference type="SUPFAM" id="SSF53335">
    <property type="entry name" value="S-adenosyl-L-methionine-dependent methyltransferases"/>
    <property type="match status" value="1"/>
</dbReference>
<dbReference type="InterPro" id="IPR001737">
    <property type="entry name" value="KsgA/Erm"/>
</dbReference>
<evidence type="ECO:0000256" key="3">
    <source>
        <dbReference type="ARBA" id="ARBA00022603"/>
    </source>
</evidence>
<dbReference type="PANTHER" id="PTHR11727">
    <property type="entry name" value="DIMETHYLADENOSINE TRANSFERASE"/>
    <property type="match status" value="1"/>
</dbReference>
<evidence type="ECO:0000256" key="1">
    <source>
        <dbReference type="ARBA" id="ARBA00004173"/>
    </source>
</evidence>
<accession>A0A183J2B2</accession>
<keyword evidence="6 11" id="KW-0694">RNA-binding</keyword>
<evidence type="ECO:0000313" key="14">
    <source>
        <dbReference type="EMBL" id="VDP28139.1"/>
    </source>
</evidence>
<dbReference type="Gene3D" id="3.40.50.150">
    <property type="entry name" value="Vaccinia Virus protein VP39"/>
    <property type="match status" value="1"/>
</dbReference>
<evidence type="ECO:0000256" key="11">
    <source>
        <dbReference type="PROSITE-ProRule" id="PRU01026"/>
    </source>
</evidence>
<dbReference type="GO" id="GO:0006391">
    <property type="term" value="P:transcription initiation at mitochondrial promoter"/>
    <property type="evidence" value="ECO:0007669"/>
    <property type="project" value="TreeGrafter"/>
</dbReference>
<dbReference type="EMBL" id="UZAM01013478">
    <property type="protein sequence ID" value="VDP28139.1"/>
    <property type="molecule type" value="Genomic_DNA"/>
</dbReference>
<feature type="binding site" evidence="11">
    <location>
        <position position="61"/>
    </location>
    <ligand>
        <name>S-adenosyl-L-methionine</name>
        <dbReference type="ChEBI" id="CHEBI:59789"/>
    </ligand>
</feature>
<evidence type="ECO:0000256" key="5">
    <source>
        <dbReference type="ARBA" id="ARBA00022691"/>
    </source>
</evidence>
<dbReference type="FunFam" id="3.40.50.150:FF:000109">
    <property type="entry name" value="rRNA adenine N(6)-methyltransferase"/>
    <property type="match status" value="1"/>
</dbReference>
<gene>
    <name evidence="14" type="ORF">SBAD_LOCUS10010</name>
</gene>
<dbReference type="InterPro" id="IPR020598">
    <property type="entry name" value="rRNA_Ade_methylase_Trfase_N"/>
</dbReference>
<dbReference type="PANTHER" id="PTHR11727:SF17">
    <property type="entry name" value="DIMETHYLADENOSINE TRANSFERASE 1, MITOCHONDRIAL"/>
    <property type="match status" value="1"/>
</dbReference>
<keyword evidence="8" id="KW-0805">Transcription regulation</keyword>
<evidence type="ECO:0000256" key="7">
    <source>
        <dbReference type="ARBA" id="ARBA00022946"/>
    </source>
</evidence>
<evidence type="ECO:0000256" key="4">
    <source>
        <dbReference type="ARBA" id="ARBA00022679"/>
    </source>
</evidence>
<evidence type="ECO:0000256" key="8">
    <source>
        <dbReference type="ARBA" id="ARBA00023015"/>
    </source>
</evidence>
<dbReference type="SMART" id="SM00650">
    <property type="entry name" value="rADc"/>
    <property type="match status" value="1"/>
</dbReference>
<reference evidence="16" key="1">
    <citation type="submission" date="2016-06" db="UniProtKB">
        <authorList>
            <consortium name="WormBaseParasite"/>
        </authorList>
    </citation>
    <scope>IDENTIFICATION</scope>
</reference>
<evidence type="ECO:0000256" key="2">
    <source>
        <dbReference type="ARBA" id="ARBA00022552"/>
    </source>
</evidence>
<feature type="binding site" evidence="11">
    <location>
        <position position="34"/>
    </location>
    <ligand>
        <name>S-adenosyl-L-methionine</name>
        <dbReference type="ChEBI" id="CHEBI:59789"/>
    </ligand>
</feature>
<dbReference type="PROSITE" id="PS51689">
    <property type="entry name" value="SAM_RNA_A_N6_MT"/>
    <property type="match status" value="1"/>
</dbReference>
<evidence type="ECO:0000313" key="16">
    <source>
        <dbReference type="WBParaSite" id="SBAD_0001036201-mRNA-1"/>
    </source>
</evidence>
<evidence type="ECO:0000256" key="9">
    <source>
        <dbReference type="ARBA" id="ARBA00023128"/>
    </source>
</evidence>
<organism evidence="16">
    <name type="scientific">Soboliphyme baturini</name>
    <dbReference type="NCBI Taxonomy" id="241478"/>
    <lineage>
        <taxon>Eukaryota</taxon>
        <taxon>Metazoa</taxon>
        <taxon>Ecdysozoa</taxon>
        <taxon>Nematoda</taxon>
        <taxon>Enoplea</taxon>
        <taxon>Dorylaimia</taxon>
        <taxon>Dioctophymatida</taxon>
        <taxon>Dioctophymatoidea</taxon>
        <taxon>Soboliphymatidae</taxon>
        <taxon>Soboliphyme</taxon>
    </lineage>
</organism>
<comment type="subcellular location">
    <subcellularLocation>
        <location evidence="1">Mitochondrion</location>
    </subcellularLocation>
</comment>
<dbReference type="AlphaFoldDB" id="A0A183J2B2"/>
<keyword evidence="10" id="KW-0804">Transcription</keyword>
<dbReference type="GO" id="GO:0000179">
    <property type="term" value="F:rRNA (adenine-N6,N6-)-dimethyltransferase activity"/>
    <property type="evidence" value="ECO:0007669"/>
    <property type="project" value="UniProtKB-UniRule"/>
</dbReference>
<feature type="domain" description="Ribosomal RNA adenine methylase transferase N-terminal" evidence="13">
    <location>
        <begin position="41"/>
        <end position="221"/>
    </location>
</feature>
<dbReference type="WBParaSite" id="SBAD_0001036201-mRNA-1">
    <property type="protein sequence ID" value="SBAD_0001036201-mRNA-1"/>
    <property type="gene ID" value="SBAD_0001036201"/>
</dbReference>
<evidence type="ECO:0000256" key="6">
    <source>
        <dbReference type="ARBA" id="ARBA00022884"/>
    </source>
</evidence>
<evidence type="ECO:0000256" key="12">
    <source>
        <dbReference type="RuleBase" id="RU362106"/>
    </source>
</evidence>
<keyword evidence="7" id="KW-0809">Transit peptide</keyword>
<evidence type="ECO:0000313" key="15">
    <source>
        <dbReference type="Proteomes" id="UP000270296"/>
    </source>
</evidence>
<dbReference type="GO" id="GO:0034246">
    <property type="term" value="F:mitochondrial transcription factor activity"/>
    <property type="evidence" value="ECO:0007669"/>
    <property type="project" value="TreeGrafter"/>
</dbReference>
<evidence type="ECO:0000256" key="10">
    <source>
        <dbReference type="ARBA" id="ARBA00023163"/>
    </source>
</evidence>
<feature type="binding site" evidence="11">
    <location>
        <position position="109"/>
    </location>
    <ligand>
        <name>S-adenosyl-L-methionine</name>
        <dbReference type="ChEBI" id="CHEBI:59789"/>
    </ligand>
</feature>
<protein>
    <recommendedName>
        <fullName evidence="12">rRNA adenine N(6)-methyltransferase</fullName>
        <ecNumber evidence="12">2.1.1.-</ecNumber>
    </recommendedName>
</protein>
<dbReference type="Proteomes" id="UP000270296">
    <property type="component" value="Unassembled WGS sequence"/>
</dbReference>
<keyword evidence="4 11" id="KW-0808">Transferase</keyword>
<keyword evidence="5 11" id="KW-0949">S-adenosyl-L-methionine</keyword>
<keyword evidence="9" id="KW-0496">Mitochondrion</keyword>
<dbReference type="InterPro" id="IPR029063">
    <property type="entry name" value="SAM-dependent_MTases_sf"/>
</dbReference>
<dbReference type="GO" id="GO:0003723">
    <property type="term" value="F:RNA binding"/>
    <property type="evidence" value="ECO:0007669"/>
    <property type="project" value="UniProtKB-UniRule"/>
</dbReference>
<keyword evidence="15" id="KW-1185">Reference proteome</keyword>
<keyword evidence="2 12" id="KW-0698">rRNA processing</keyword>
<dbReference type="GO" id="GO:0005759">
    <property type="term" value="C:mitochondrial matrix"/>
    <property type="evidence" value="ECO:0007669"/>
    <property type="project" value="TreeGrafter"/>
</dbReference>
<dbReference type="EC" id="2.1.1.-" evidence="12"/>
<name>A0A183J2B2_9BILA</name>
<keyword evidence="3 11" id="KW-0489">Methyltransferase</keyword>
<feature type="binding site" evidence="11">
    <location>
        <position position="83"/>
    </location>
    <ligand>
        <name>S-adenosyl-L-methionine</name>
        <dbReference type="ChEBI" id="CHEBI:59789"/>
    </ligand>
</feature>
<evidence type="ECO:0000259" key="13">
    <source>
        <dbReference type="SMART" id="SM00650"/>
    </source>
</evidence>
<reference evidence="14 15" key="2">
    <citation type="submission" date="2018-11" db="EMBL/GenBank/DDBJ databases">
        <authorList>
            <consortium name="Pathogen Informatics"/>
        </authorList>
    </citation>
    <scope>NUCLEOTIDE SEQUENCE [LARGE SCALE GENOMIC DNA]</scope>
</reference>
<feature type="binding site" evidence="11">
    <location>
        <position position="139"/>
    </location>
    <ligand>
        <name>S-adenosyl-L-methionine</name>
        <dbReference type="ChEBI" id="CHEBI:59789"/>
    </ligand>
</feature>
<feature type="binding site" evidence="11">
    <location>
        <position position="36"/>
    </location>
    <ligand>
        <name>S-adenosyl-L-methionine</name>
        <dbReference type="ChEBI" id="CHEBI:59789"/>
    </ligand>
</feature>
<proteinExistence type="inferred from homology"/>
<dbReference type="OrthoDB" id="16079at2759"/>
<dbReference type="Pfam" id="PF00398">
    <property type="entry name" value="RrnaAD"/>
    <property type="match status" value="1"/>
</dbReference>
<comment type="similarity">
    <text evidence="11 12">Belongs to the class I-like SAM-binding methyltransferase superfamily. rRNA adenine N(6)-methyltransferase family.</text>
</comment>